<gene>
    <name evidence="5" type="primary">ats1</name>
    <name evidence="5" type="ORF">HRR80_001679</name>
</gene>
<dbReference type="Proteomes" id="UP001161757">
    <property type="component" value="Unassembled WGS sequence"/>
</dbReference>
<dbReference type="PANTHER" id="PTHR10545">
    <property type="entry name" value="DIAMINE N-ACETYLTRANSFERASE"/>
    <property type="match status" value="1"/>
</dbReference>
<organism evidence="5 6">
    <name type="scientific">Exophiala dermatitidis</name>
    <name type="common">Black yeast-like fungus</name>
    <name type="synonym">Wangiella dermatitidis</name>
    <dbReference type="NCBI Taxonomy" id="5970"/>
    <lineage>
        <taxon>Eukaryota</taxon>
        <taxon>Fungi</taxon>
        <taxon>Dikarya</taxon>
        <taxon>Ascomycota</taxon>
        <taxon>Pezizomycotina</taxon>
        <taxon>Eurotiomycetes</taxon>
        <taxon>Chaetothyriomycetidae</taxon>
        <taxon>Chaetothyriales</taxon>
        <taxon>Herpotrichiellaceae</taxon>
        <taxon>Exophiala</taxon>
    </lineage>
</organism>
<evidence type="ECO:0000313" key="5">
    <source>
        <dbReference type="EMBL" id="KAJ8994985.1"/>
    </source>
</evidence>
<feature type="compositionally biased region" description="Low complexity" evidence="3">
    <location>
        <begin position="88"/>
        <end position="106"/>
    </location>
</feature>
<dbReference type="EMBL" id="JAJGCB010000002">
    <property type="protein sequence ID" value="KAJ8994985.1"/>
    <property type="molecule type" value="Genomic_DNA"/>
</dbReference>
<dbReference type="GO" id="GO:0008080">
    <property type="term" value="F:N-acetyltransferase activity"/>
    <property type="evidence" value="ECO:0007669"/>
    <property type="project" value="TreeGrafter"/>
</dbReference>
<dbReference type="InterPro" id="IPR000182">
    <property type="entry name" value="GNAT_dom"/>
</dbReference>
<feature type="domain" description="N-acetyltransferase" evidence="4">
    <location>
        <begin position="9"/>
        <end position="217"/>
    </location>
</feature>
<dbReference type="AlphaFoldDB" id="A0AAN6F043"/>
<dbReference type="InterPro" id="IPR016181">
    <property type="entry name" value="Acyl_CoA_acyltransferase"/>
</dbReference>
<reference evidence="5" key="1">
    <citation type="submission" date="2023-01" db="EMBL/GenBank/DDBJ databases">
        <title>Exophiala dermititidis isolated from Cystic Fibrosis Patient.</title>
        <authorList>
            <person name="Kurbessoian T."/>
            <person name="Crocker A."/>
            <person name="Murante D."/>
            <person name="Hogan D.A."/>
            <person name="Stajich J.E."/>
        </authorList>
    </citation>
    <scope>NUCLEOTIDE SEQUENCE</scope>
    <source>
        <strain evidence="5">Ex8</strain>
    </source>
</reference>
<dbReference type="InterPro" id="IPR051016">
    <property type="entry name" value="Diverse_Substrate_AcTransf"/>
</dbReference>
<dbReference type="Gene3D" id="3.40.630.30">
    <property type="match status" value="1"/>
</dbReference>
<proteinExistence type="predicted"/>
<evidence type="ECO:0000313" key="6">
    <source>
        <dbReference type="Proteomes" id="UP001161757"/>
    </source>
</evidence>
<dbReference type="CDD" id="cd04301">
    <property type="entry name" value="NAT_SF"/>
    <property type="match status" value="1"/>
</dbReference>
<dbReference type="PROSITE" id="PS51186">
    <property type="entry name" value="GNAT"/>
    <property type="match status" value="1"/>
</dbReference>
<keyword evidence="2" id="KW-0012">Acyltransferase</keyword>
<keyword evidence="1" id="KW-0808">Transferase</keyword>
<evidence type="ECO:0000256" key="2">
    <source>
        <dbReference type="ARBA" id="ARBA00023315"/>
    </source>
</evidence>
<comment type="caution">
    <text evidence="5">The sequence shown here is derived from an EMBL/GenBank/DDBJ whole genome shotgun (WGS) entry which is preliminary data.</text>
</comment>
<protein>
    <submittedName>
        <fullName evidence="5">Peroxygenase 1</fullName>
    </submittedName>
</protein>
<feature type="region of interest" description="Disordered" evidence="3">
    <location>
        <begin position="78"/>
        <end position="106"/>
    </location>
</feature>
<dbReference type="PANTHER" id="PTHR10545:SF29">
    <property type="entry name" value="GH14572P-RELATED"/>
    <property type="match status" value="1"/>
</dbReference>
<evidence type="ECO:0000256" key="3">
    <source>
        <dbReference type="SAM" id="MobiDB-lite"/>
    </source>
</evidence>
<name>A0AAN6F043_EXODE</name>
<sequence length="217" mass="23761">MAETKTKTYTIRHARQSDVPVILSLIRELADYEKALDQVHATEQSLLETLSFVDPSKEGEFTEGYAKTLLILDNNNGGTGTGGDGDTGHNNNTTDSDVNNSGTIGGASTTSGPSVAGMALYFHNYSTWTAAPGIYLEDLFVRPSHRGKGFGVALLQALARECLRLNCKRLDWSVLKWNRPSIEFYESEKVGAKMLDEWVGMRVDGERLVKLAGGKKE</sequence>
<accession>A0AAN6F043</accession>
<evidence type="ECO:0000256" key="1">
    <source>
        <dbReference type="ARBA" id="ARBA00022679"/>
    </source>
</evidence>
<evidence type="ECO:0000259" key="4">
    <source>
        <dbReference type="PROSITE" id="PS51186"/>
    </source>
</evidence>
<dbReference type="SUPFAM" id="SSF55729">
    <property type="entry name" value="Acyl-CoA N-acyltransferases (Nat)"/>
    <property type="match status" value="1"/>
</dbReference>
<dbReference type="Pfam" id="PF00583">
    <property type="entry name" value="Acetyltransf_1"/>
    <property type="match status" value="1"/>
</dbReference>